<feature type="region of interest" description="Disordered" evidence="1">
    <location>
        <begin position="1"/>
        <end position="40"/>
    </location>
</feature>
<keyword evidence="2" id="KW-0472">Membrane</keyword>
<accession>A0A9P5LMP2</accession>
<feature type="domain" description="DUF6594" evidence="3">
    <location>
        <begin position="53"/>
        <end position="317"/>
    </location>
</feature>
<dbReference type="OrthoDB" id="5416037at2759"/>
<evidence type="ECO:0000256" key="1">
    <source>
        <dbReference type="SAM" id="MobiDB-lite"/>
    </source>
</evidence>
<keyword evidence="2" id="KW-0812">Transmembrane</keyword>
<evidence type="ECO:0000313" key="4">
    <source>
        <dbReference type="EMBL" id="KAF7558154.1"/>
    </source>
</evidence>
<name>A0A9P5LMP2_9HYPO</name>
<dbReference type="PANTHER" id="PTHR34502">
    <property type="entry name" value="DUF6594 DOMAIN-CONTAINING PROTEIN-RELATED"/>
    <property type="match status" value="1"/>
</dbReference>
<comment type="caution">
    <text evidence="4">The sequence shown here is derived from an EMBL/GenBank/DDBJ whole genome shotgun (WGS) entry which is preliminary data.</text>
</comment>
<sequence length="317" mass="36423">MRPRLSTDTTRSFTSQQGSGSGISLDTVTEAPPPEAPPTEEEIFKKPWKFIGYRGYANFISSEDDFFILRRFNTLNARVALALQDELCELEEELSELDTEFSKRCYDGVSNGTFREDQVEERRALVREIAKKLGKYSGLSSFHVRCFMRLIILDEFVLQQSSLRKYPQAPSRDVKSIQNWHYNYDYRAIAAEEQKYLDHKKDLISVVERDKAPLRRLIDKSQRLRTLSIWKRKGKDPADYDFQHVSYYSDKRIDGFASGVIVGVGVVMLITPIWILQEMKTLQTKLAVITIFVFAFLLILSFPMASKPFEALGATAA</sequence>
<protein>
    <recommendedName>
        <fullName evidence="3">DUF6594 domain-containing protein</fullName>
    </recommendedName>
</protein>
<dbReference type="InterPro" id="IPR046529">
    <property type="entry name" value="DUF6594"/>
</dbReference>
<dbReference type="Pfam" id="PF20237">
    <property type="entry name" value="DUF6594"/>
    <property type="match status" value="1"/>
</dbReference>
<gene>
    <name evidence="4" type="ORF">G7Z17_g52</name>
</gene>
<evidence type="ECO:0000313" key="5">
    <source>
        <dbReference type="Proteomes" id="UP000722485"/>
    </source>
</evidence>
<evidence type="ECO:0000259" key="3">
    <source>
        <dbReference type="Pfam" id="PF20237"/>
    </source>
</evidence>
<dbReference type="PANTHER" id="PTHR34502:SF4">
    <property type="entry name" value="DUF6594 DOMAIN-CONTAINING PROTEIN"/>
    <property type="match status" value="1"/>
</dbReference>
<keyword evidence="5" id="KW-1185">Reference proteome</keyword>
<dbReference type="Proteomes" id="UP000722485">
    <property type="component" value="Unassembled WGS sequence"/>
</dbReference>
<feature type="transmembrane region" description="Helical" evidence="2">
    <location>
        <begin position="286"/>
        <end position="305"/>
    </location>
</feature>
<dbReference type="EMBL" id="JAANBB010000001">
    <property type="protein sequence ID" value="KAF7558154.1"/>
    <property type="molecule type" value="Genomic_DNA"/>
</dbReference>
<feature type="compositionally biased region" description="Polar residues" evidence="1">
    <location>
        <begin position="1"/>
        <end position="27"/>
    </location>
</feature>
<evidence type="ECO:0000256" key="2">
    <source>
        <dbReference type="SAM" id="Phobius"/>
    </source>
</evidence>
<dbReference type="AlphaFoldDB" id="A0A9P5LMP2"/>
<organism evidence="4 5">
    <name type="scientific">Cylindrodendrum hubeiense</name>
    <dbReference type="NCBI Taxonomy" id="595255"/>
    <lineage>
        <taxon>Eukaryota</taxon>
        <taxon>Fungi</taxon>
        <taxon>Dikarya</taxon>
        <taxon>Ascomycota</taxon>
        <taxon>Pezizomycotina</taxon>
        <taxon>Sordariomycetes</taxon>
        <taxon>Hypocreomycetidae</taxon>
        <taxon>Hypocreales</taxon>
        <taxon>Nectriaceae</taxon>
        <taxon>Cylindrodendrum</taxon>
    </lineage>
</organism>
<keyword evidence="2" id="KW-1133">Transmembrane helix</keyword>
<proteinExistence type="predicted"/>
<reference evidence="4" key="1">
    <citation type="submission" date="2020-03" db="EMBL/GenBank/DDBJ databases">
        <title>Draft Genome Sequence of Cylindrodendrum hubeiense.</title>
        <authorList>
            <person name="Buettner E."/>
            <person name="Kellner H."/>
        </authorList>
    </citation>
    <scope>NUCLEOTIDE SEQUENCE</scope>
    <source>
        <strain evidence="4">IHI 201604</strain>
    </source>
</reference>
<feature type="transmembrane region" description="Helical" evidence="2">
    <location>
        <begin position="255"/>
        <end position="274"/>
    </location>
</feature>